<comment type="caution">
    <text evidence="1">The sequence shown here is derived from an EMBL/GenBank/DDBJ whole genome shotgun (WGS) entry which is preliminary data.</text>
</comment>
<protein>
    <submittedName>
        <fullName evidence="1">Uncharacterized protein</fullName>
    </submittedName>
</protein>
<evidence type="ECO:0000313" key="1">
    <source>
        <dbReference type="EMBL" id="KAI3361317.1"/>
    </source>
</evidence>
<name>A0ACB8W003_9TELE</name>
<evidence type="ECO:0000313" key="2">
    <source>
        <dbReference type="Proteomes" id="UP000831701"/>
    </source>
</evidence>
<reference evidence="1" key="1">
    <citation type="submission" date="2022-04" db="EMBL/GenBank/DDBJ databases">
        <title>Jade perch genome.</title>
        <authorList>
            <person name="Chao B."/>
        </authorList>
    </citation>
    <scope>NUCLEOTIDE SEQUENCE</scope>
    <source>
        <strain evidence="1">CB-2022</strain>
    </source>
</reference>
<accession>A0ACB8W003</accession>
<feature type="non-terminal residue" evidence="1">
    <location>
        <position position="1"/>
    </location>
</feature>
<dbReference type="Proteomes" id="UP000831701">
    <property type="component" value="Chromosome 16"/>
</dbReference>
<sequence length="345" mass="36591">VCLPDCGCTVKNRGVTVISVAADRKNMFPSLCQILRAVCYSAEGCAGYQGRMKTSFTAALGTAQIMTGLFNIGLGPGRTSTSPGDLTSLGAAYWLGAVFIVTGIMSILAGRFPSPCLVGFTVFMNIVGAIFAITAIALYGIDVKDASVLWMCDRSRNYTGYRGDSCRNVALVAQSLLTSMDITLIALAVLQFCVNIRFTILGIRALTSEMKKEEFIVAGIISVLADRYPSVCSVGFAVLLNIVGSIFSTIGIVLYAIDLGDTSLLWMCDNHEENNCAYVAYLAQRLLIGMDITLIVMAVIQLCVCISLAALGIRGLLGGRKAEGGRGVDIAQPLLKEVLMTSPGA</sequence>
<proteinExistence type="predicted"/>
<keyword evidence="2" id="KW-1185">Reference proteome</keyword>
<gene>
    <name evidence="1" type="ORF">L3Q82_013502</name>
</gene>
<dbReference type="EMBL" id="CM041546">
    <property type="protein sequence ID" value="KAI3361317.1"/>
    <property type="molecule type" value="Genomic_DNA"/>
</dbReference>
<organism evidence="1 2">
    <name type="scientific">Scortum barcoo</name>
    <name type="common">barcoo grunter</name>
    <dbReference type="NCBI Taxonomy" id="214431"/>
    <lineage>
        <taxon>Eukaryota</taxon>
        <taxon>Metazoa</taxon>
        <taxon>Chordata</taxon>
        <taxon>Craniata</taxon>
        <taxon>Vertebrata</taxon>
        <taxon>Euteleostomi</taxon>
        <taxon>Actinopterygii</taxon>
        <taxon>Neopterygii</taxon>
        <taxon>Teleostei</taxon>
        <taxon>Neoteleostei</taxon>
        <taxon>Acanthomorphata</taxon>
        <taxon>Eupercaria</taxon>
        <taxon>Centrarchiformes</taxon>
        <taxon>Terapontoidei</taxon>
        <taxon>Terapontidae</taxon>
        <taxon>Scortum</taxon>
    </lineage>
</organism>